<dbReference type="OrthoDB" id="3258416at2759"/>
<dbReference type="AlphaFoldDB" id="A0A5C2SIW4"/>
<evidence type="ECO:0000256" key="1">
    <source>
        <dbReference type="SAM" id="MobiDB-lite"/>
    </source>
</evidence>
<dbReference type="STRING" id="1328759.A0A5C2SIW4"/>
<dbReference type="Proteomes" id="UP000313359">
    <property type="component" value="Unassembled WGS sequence"/>
</dbReference>
<feature type="compositionally biased region" description="Low complexity" evidence="1">
    <location>
        <begin position="580"/>
        <end position="600"/>
    </location>
</feature>
<proteinExistence type="predicted"/>
<evidence type="ECO:0000313" key="2">
    <source>
        <dbReference type="EMBL" id="RPD63089.1"/>
    </source>
</evidence>
<feature type="compositionally biased region" description="Polar residues" evidence="1">
    <location>
        <begin position="601"/>
        <end position="614"/>
    </location>
</feature>
<reference evidence="2" key="1">
    <citation type="journal article" date="2018" name="Genome Biol. Evol.">
        <title>Genomics and development of Lentinus tigrinus, a white-rot wood-decaying mushroom with dimorphic fruiting bodies.</title>
        <authorList>
            <person name="Wu B."/>
            <person name="Xu Z."/>
            <person name="Knudson A."/>
            <person name="Carlson A."/>
            <person name="Chen N."/>
            <person name="Kovaka S."/>
            <person name="LaButti K."/>
            <person name="Lipzen A."/>
            <person name="Pennachio C."/>
            <person name="Riley R."/>
            <person name="Schakwitz W."/>
            <person name="Umezawa K."/>
            <person name="Ohm R.A."/>
            <person name="Grigoriev I.V."/>
            <person name="Nagy L.G."/>
            <person name="Gibbons J."/>
            <person name="Hibbett D."/>
        </authorList>
    </citation>
    <scope>NUCLEOTIDE SEQUENCE [LARGE SCALE GENOMIC DNA]</scope>
    <source>
        <strain evidence="2">ALCF2SS1-6</strain>
    </source>
</reference>
<protein>
    <submittedName>
        <fullName evidence="2">Uncharacterized protein</fullName>
    </submittedName>
</protein>
<evidence type="ECO:0000313" key="3">
    <source>
        <dbReference type="Proteomes" id="UP000313359"/>
    </source>
</evidence>
<feature type="compositionally biased region" description="Pro residues" evidence="1">
    <location>
        <begin position="532"/>
        <end position="544"/>
    </location>
</feature>
<feature type="region of interest" description="Disordered" evidence="1">
    <location>
        <begin position="99"/>
        <end position="209"/>
    </location>
</feature>
<name>A0A5C2SIW4_9APHY</name>
<organism evidence="2 3">
    <name type="scientific">Lentinus tigrinus ALCF2SS1-6</name>
    <dbReference type="NCBI Taxonomy" id="1328759"/>
    <lineage>
        <taxon>Eukaryota</taxon>
        <taxon>Fungi</taxon>
        <taxon>Dikarya</taxon>
        <taxon>Basidiomycota</taxon>
        <taxon>Agaricomycotina</taxon>
        <taxon>Agaricomycetes</taxon>
        <taxon>Polyporales</taxon>
        <taxon>Polyporaceae</taxon>
        <taxon>Lentinus</taxon>
    </lineage>
</organism>
<feature type="region of interest" description="Disordered" evidence="1">
    <location>
        <begin position="385"/>
        <end position="507"/>
    </location>
</feature>
<sequence length="721" mass="76101">MPPPLEREMLKAMKRADLQRICKDYGIKANLKTEALIELLVDTTQPTRPTPHHPPQRAPSTRIASRTVANPRLRGSSTSSVIIHDTDEEDNVVTDDQFTSGLSAPPSEASIVAVPPPRTRRAKETQYKLGVGRPIAAGGHGARAVTRTASLSQKGKRGKGSKSAKPTEAAIAEEEEPDPAHTDMPEAGPSGTTHEPSPAELSALHVSPPHIPNPIEHIVDPLDLAMLPVKLPDTSEQLKAYVNNLVAPIQTQVQLLQAELQQQSSRAADLSMLAAQVRSLQTEVDSLRPQAALVPQLQVEVNQLKQVVALFTQASTGMVSAPSQKSLGKARASDEGSSGTTVGGIEASHMTPAVPQAGFPGLSQSLLGKRQRDMNDSLVTDIVEAGQEDNFSQEDLDRRIVRPTKKRPKLSSQESGPSEPSSGEPVGEAASHPDGEGGAAPRQTFTIFQGPEEPPESYIDPPPPTTHLSDLFPFDPDSGQITPPNGGGAIPRPPGADENAPNQLPHNFNFSFNTSLFHPVTSTPFDMNFPPFTYPEPPASPSPAAPSGGFVERAGGRIERNDLFQPLRRPSQAPSRAHTPSRSQSAASRPASRAAAAGPSQLQRQGAPSTIGSAATINPSALMATSGLSTVPEAAEEGSSIPSVAMANGSGIHGLQRRTVSSTEVGIQLGMSSTLPLPPETPGGPVKRTMYGTELDSDTRFGDFGVEGVASGFWAGLARRT</sequence>
<gene>
    <name evidence="2" type="ORF">L227DRAFT_497561</name>
</gene>
<feature type="region of interest" description="Disordered" evidence="1">
    <location>
        <begin position="320"/>
        <end position="346"/>
    </location>
</feature>
<dbReference type="EMBL" id="ML122257">
    <property type="protein sequence ID" value="RPD63089.1"/>
    <property type="molecule type" value="Genomic_DNA"/>
</dbReference>
<accession>A0A5C2SIW4</accession>
<keyword evidence="3" id="KW-1185">Reference proteome</keyword>
<feature type="region of interest" description="Disordered" evidence="1">
    <location>
        <begin position="532"/>
        <end position="614"/>
    </location>
</feature>
<feature type="compositionally biased region" description="Low complexity" evidence="1">
    <location>
        <begin position="411"/>
        <end position="428"/>
    </location>
</feature>